<dbReference type="PROSITE" id="PS00579">
    <property type="entry name" value="RIBOSOMAL_L29"/>
    <property type="match status" value="1"/>
</dbReference>
<reference evidence="4" key="1">
    <citation type="submission" date="2023-02" db="EMBL/GenBank/DDBJ databases">
        <title>Identification and recombinant expression of a fungal hydrolase from Papiliotrema laurentii that hydrolyzes apple cutin and clears colloidal polyester polyurethane.</title>
        <authorList>
            <consortium name="DOE Joint Genome Institute"/>
            <person name="Roman V.A."/>
            <person name="Bojanowski C."/>
            <person name="Crable B.R."/>
            <person name="Wagner D.N."/>
            <person name="Hung C.S."/>
            <person name="Nadeau L.J."/>
            <person name="Schratz L."/>
            <person name="Haridas S."/>
            <person name="Pangilinan J."/>
            <person name="Lipzen A."/>
            <person name="Na H."/>
            <person name="Yan M."/>
            <person name="Ng V."/>
            <person name="Grigoriev I.V."/>
            <person name="Spatafora J.W."/>
            <person name="Barlow D."/>
            <person name="Biffinger J."/>
            <person name="Kelley-Loughnane N."/>
            <person name="Varaljay V.A."/>
            <person name="Crookes-Goodson W.J."/>
        </authorList>
    </citation>
    <scope>NUCLEOTIDE SEQUENCE</scope>
    <source>
        <strain evidence="4">5307AH</strain>
    </source>
</reference>
<dbReference type="Gene3D" id="1.10.287.310">
    <property type="match status" value="1"/>
</dbReference>
<dbReference type="Gene3D" id="6.10.250.3450">
    <property type="match status" value="1"/>
</dbReference>
<dbReference type="Pfam" id="PF00831">
    <property type="entry name" value="Ribosomal_L29"/>
    <property type="match status" value="1"/>
</dbReference>
<gene>
    <name evidence="4" type="ORF">DB88DRAFT_493500</name>
</gene>
<dbReference type="FunFam" id="6.10.250.3450:FF:000001">
    <property type="entry name" value="60S ribosomal protein L35"/>
    <property type="match status" value="1"/>
</dbReference>
<dbReference type="GO" id="GO:0000463">
    <property type="term" value="P:maturation of LSU-rRNA from tricistronic rRNA transcript (SSU-rRNA, 5.8S rRNA, LSU-rRNA)"/>
    <property type="evidence" value="ECO:0007669"/>
    <property type="project" value="InterPro"/>
</dbReference>
<dbReference type="GO" id="GO:0022625">
    <property type="term" value="C:cytosolic large ribosomal subunit"/>
    <property type="evidence" value="ECO:0007669"/>
    <property type="project" value="InterPro"/>
</dbReference>
<name>A0AAD9FN98_PAPLA</name>
<comment type="similarity">
    <text evidence="1">Belongs to the universal ribosomal protein uL29 family.</text>
</comment>
<evidence type="ECO:0000313" key="5">
    <source>
        <dbReference type="Proteomes" id="UP001182556"/>
    </source>
</evidence>
<proteinExistence type="inferred from homology"/>
<dbReference type="InterPro" id="IPR001854">
    <property type="entry name" value="Ribosomal_uL29"/>
</dbReference>
<evidence type="ECO:0000256" key="1">
    <source>
        <dbReference type="ARBA" id="ARBA00009254"/>
    </source>
</evidence>
<dbReference type="InterPro" id="IPR045059">
    <property type="entry name" value="Ribosomal_uL29_euk"/>
</dbReference>
<keyword evidence="5" id="KW-1185">Reference proteome</keyword>
<dbReference type="GO" id="GO:0003729">
    <property type="term" value="F:mRNA binding"/>
    <property type="evidence" value="ECO:0007669"/>
    <property type="project" value="TreeGrafter"/>
</dbReference>
<dbReference type="PANTHER" id="PTHR45722">
    <property type="entry name" value="60S RIBOSOMAL PROTEIN L35"/>
    <property type="match status" value="1"/>
</dbReference>
<sequence>MSSSSSKIRAFELQSKNKQDLLTLLNELKTELASLRVQKIAGGSASKLTKINTVRKSIARVLTVINQKQRQNLREFYKNSKYIPLDLRYKKTRAIRRRLTFKEKTAITEKQHKKDIHFPARKFALKA</sequence>
<accession>A0AAD9FN98</accession>
<dbReference type="FunFam" id="1.10.287.310:FF:000002">
    <property type="entry name" value="60S ribosomal protein L35"/>
    <property type="match status" value="1"/>
</dbReference>
<dbReference type="HAMAP" id="MF_00374">
    <property type="entry name" value="Ribosomal_uL29"/>
    <property type="match status" value="1"/>
</dbReference>
<dbReference type="SUPFAM" id="SSF46561">
    <property type="entry name" value="Ribosomal protein L29 (L29p)"/>
    <property type="match status" value="1"/>
</dbReference>
<organism evidence="4 5">
    <name type="scientific">Papiliotrema laurentii</name>
    <name type="common">Cryptococcus laurentii</name>
    <dbReference type="NCBI Taxonomy" id="5418"/>
    <lineage>
        <taxon>Eukaryota</taxon>
        <taxon>Fungi</taxon>
        <taxon>Dikarya</taxon>
        <taxon>Basidiomycota</taxon>
        <taxon>Agaricomycotina</taxon>
        <taxon>Tremellomycetes</taxon>
        <taxon>Tremellales</taxon>
        <taxon>Rhynchogastremaceae</taxon>
        <taxon>Papiliotrema</taxon>
    </lineage>
</organism>
<dbReference type="PANTHER" id="PTHR45722:SF2">
    <property type="entry name" value="LARGE RIBOSOMAL SUBUNIT PROTEIN UL29-RELATED"/>
    <property type="match status" value="1"/>
</dbReference>
<evidence type="ECO:0000256" key="3">
    <source>
        <dbReference type="ARBA" id="ARBA00023274"/>
    </source>
</evidence>
<keyword evidence="3" id="KW-0687">Ribonucleoprotein</keyword>
<protein>
    <submittedName>
        <fullName evidence="4">60S ribosomal protein L35</fullName>
    </submittedName>
</protein>
<dbReference type="EMBL" id="JAODAN010000007">
    <property type="protein sequence ID" value="KAK1923024.1"/>
    <property type="molecule type" value="Genomic_DNA"/>
</dbReference>
<keyword evidence="2 4" id="KW-0689">Ribosomal protein</keyword>
<dbReference type="NCBIfam" id="TIGR00012">
    <property type="entry name" value="L29"/>
    <property type="match status" value="1"/>
</dbReference>
<dbReference type="GO" id="GO:0003735">
    <property type="term" value="F:structural constituent of ribosome"/>
    <property type="evidence" value="ECO:0007669"/>
    <property type="project" value="InterPro"/>
</dbReference>
<dbReference type="AlphaFoldDB" id="A0AAD9FN98"/>
<comment type="caution">
    <text evidence="4">The sequence shown here is derived from an EMBL/GenBank/DDBJ whole genome shotgun (WGS) entry which is preliminary data.</text>
</comment>
<dbReference type="GO" id="GO:0030684">
    <property type="term" value="C:preribosome"/>
    <property type="evidence" value="ECO:0007669"/>
    <property type="project" value="UniProtKB-ARBA"/>
</dbReference>
<evidence type="ECO:0000256" key="2">
    <source>
        <dbReference type="ARBA" id="ARBA00022980"/>
    </source>
</evidence>
<evidence type="ECO:0000313" key="4">
    <source>
        <dbReference type="EMBL" id="KAK1923024.1"/>
    </source>
</evidence>
<dbReference type="InterPro" id="IPR036049">
    <property type="entry name" value="Ribosomal_uL29_sf"/>
</dbReference>
<dbReference type="InterPro" id="IPR018254">
    <property type="entry name" value="Ribosomal_uL29_CS"/>
</dbReference>
<dbReference type="CDD" id="cd00427">
    <property type="entry name" value="Ribosomal_L29_HIP"/>
    <property type="match status" value="1"/>
</dbReference>
<dbReference type="Proteomes" id="UP001182556">
    <property type="component" value="Unassembled WGS sequence"/>
</dbReference>
<dbReference type="GO" id="GO:0006412">
    <property type="term" value="P:translation"/>
    <property type="evidence" value="ECO:0007669"/>
    <property type="project" value="InterPro"/>
</dbReference>